<evidence type="ECO:0000256" key="3">
    <source>
        <dbReference type="ARBA" id="ARBA00022490"/>
    </source>
</evidence>
<dbReference type="GO" id="GO:0005634">
    <property type="term" value="C:nucleus"/>
    <property type="evidence" value="ECO:0007669"/>
    <property type="project" value="UniProtKB-SubCell"/>
</dbReference>
<dbReference type="InterPro" id="IPR006849">
    <property type="entry name" value="Elp1"/>
</dbReference>
<comment type="similarity">
    <text evidence="2 6">Belongs to the ELP1/IKA1 family.</text>
</comment>
<dbReference type="Pfam" id="PF23936">
    <property type="entry name" value="HB_ELP1"/>
    <property type="match status" value="1"/>
</dbReference>
<keyword evidence="3 6" id="KW-0963">Cytoplasm</keyword>
<dbReference type="Pfam" id="PF23925">
    <property type="entry name" value="A-sol_ELP1"/>
    <property type="match status" value="1"/>
</dbReference>
<proteinExistence type="inferred from homology"/>
<evidence type="ECO:0000259" key="12">
    <source>
        <dbReference type="Pfam" id="PF23936"/>
    </source>
</evidence>
<evidence type="ECO:0000256" key="6">
    <source>
        <dbReference type="PIRNR" id="PIRNR017233"/>
    </source>
</evidence>
<feature type="compositionally biased region" description="Basic and acidic residues" evidence="7">
    <location>
        <begin position="191"/>
        <end position="208"/>
    </location>
</feature>
<keyword evidence="14" id="KW-1185">Reference proteome</keyword>
<evidence type="ECO:0000313" key="13">
    <source>
        <dbReference type="EMBL" id="CUS09589.1"/>
    </source>
</evidence>
<dbReference type="UniPathway" id="UPA00988"/>
<protein>
    <recommendedName>
        <fullName evidence="5 6">Elongator complex protein 1</fullName>
    </recommendedName>
</protein>
<comment type="pathway">
    <text evidence="1">tRNA modification; 5-methoxycarbonylmethyl-2-thiouridine-tRNA biosynthesis.</text>
</comment>
<accession>A0A292PPV3</accession>
<dbReference type="Proteomes" id="UP001412239">
    <property type="component" value="Unassembled WGS sequence"/>
</dbReference>
<dbReference type="InterPro" id="IPR056165">
    <property type="entry name" value="Beta-prop_ELP1_2nd"/>
</dbReference>
<dbReference type="GO" id="GO:0002926">
    <property type="term" value="P:tRNA wobble base 5-methoxycarbonylmethyl-2-thiouridinylation"/>
    <property type="evidence" value="ECO:0007669"/>
    <property type="project" value="TreeGrafter"/>
</dbReference>
<dbReference type="Pfam" id="PF23878">
    <property type="entry name" value="TPR_ELP1"/>
    <property type="match status" value="1"/>
</dbReference>
<name>A0A292PPV3_9PEZI</name>
<gene>
    <name evidence="13" type="ORF">GSTUAT00006304001</name>
</gene>
<dbReference type="Pfam" id="PF23797">
    <property type="entry name" value="Beta-prop_ELP1_2nd"/>
    <property type="match status" value="1"/>
</dbReference>
<feature type="domain" description="ELP1 TPR" evidence="10">
    <location>
        <begin position="901"/>
        <end position="1063"/>
    </location>
</feature>
<feature type="domain" description="ELP1 first N-terminal beta-propeller" evidence="8">
    <location>
        <begin position="1"/>
        <end position="365"/>
    </location>
</feature>
<feature type="domain" description="ELP1 alpha-solenoid" evidence="11">
    <location>
        <begin position="684"/>
        <end position="893"/>
    </location>
</feature>
<evidence type="ECO:0000313" key="14">
    <source>
        <dbReference type="Proteomes" id="UP001412239"/>
    </source>
</evidence>
<evidence type="ECO:0000256" key="5">
    <source>
        <dbReference type="ARBA" id="ARBA00029535"/>
    </source>
</evidence>
<reference evidence="13" key="1">
    <citation type="submission" date="2015-10" db="EMBL/GenBank/DDBJ databases">
        <authorList>
            <person name="Regsiter A."/>
            <person name="william w."/>
        </authorList>
    </citation>
    <scope>NUCLEOTIDE SEQUENCE</scope>
    <source>
        <strain evidence="13">Montdore</strain>
    </source>
</reference>
<dbReference type="PANTHER" id="PTHR12747">
    <property type="entry name" value="ELONGATOR COMPLEX PROTEIN 1"/>
    <property type="match status" value="1"/>
</dbReference>
<dbReference type="InterPro" id="IPR015943">
    <property type="entry name" value="WD40/YVTN_repeat-like_dom_sf"/>
</dbReference>
<dbReference type="PANTHER" id="PTHR12747:SF0">
    <property type="entry name" value="ELONGATOR COMPLEX PROTEIN 1"/>
    <property type="match status" value="1"/>
</dbReference>
<dbReference type="GO" id="GO:0000049">
    <property type="term" value="F:tRNA binding"/>
    <property type="evidence" value="ECO:0007669"/>
    <property type="project" value="TreeGrafter"/>
</dbReference>
<feature type="domain" description="ELP1 N-terminal second beta-propeller" evidence="9">
    <location>
        <begin position="404"/>
        <end position="660"/>
    </location>
</feature>
<feature type="region of interest" description="Disordered" evidence="7">
    <location>
        <begin position="188"/>
        <end position="208"/>
    </location>
</feature>
<dbReference type="SUPFAM" id="SSF82171">
    <property type="entry name" value="DPP6 N-terminal domain-like"/>
    <property type="match status" value="1"/>
</dbReference>
<keyword evidence="4" id="KW-0819">tRNA processing</keyword>
<dbReference type="InterPro" id="IPR056164">
    <property type="entry name" value="Beta-prop_ELP1_1st"/>
</dbReference>
<evidence type="ECO:0000256" key="1">
    <source>
        <dbReference type="ARBA" id="ARBA00005043"/>
    </source>
</evidence>
<dbReference type="GO" id="GO:0033588">
    <property type="term" value="C:elongator holoenzyme complex"/>
    <property type="evidence" value="ECO:0007669"/>
    <property type="project" value="InterPro"/>
</dbReference>
<evidence type="ECO:0000259" key="11">
    <source>
        <dbReference type="Pfam" id="PF23925"/>
    </source>
</evidence>
<dbReference type="PIRSF" id="PIRSF017233">
    <property type="entry name" value="IKAP"/>
    <property type="match status" value="1"/>
</dbReference>
<dbReference type="InterPro" id="IPR056169">
    <property type="entry name" value="HB_ELP1"/>
</dbReference>
<dbReference type="Pfam" id="PF04762">
    <property type="entry name" value="Beta-prop_ELP1_1st"/>
    <property type="match status" value="1"/>
</dbReference>
<dbReference type="InterPro" id="IPR056166">
    <property type="entry name" value="TPR_ELP1"/>
</dbReference>
<comment type="function">
    <text evidence="6">Component of the elongator complex which is required for multiple tRNA modifications, including mcm5U (5-methoxycarbonylmethyl uridine), mcm5s2U (5-methoxycarbonylmethyl-2-thiouridine), and ncm5U (5-carbamoylmethyl uridine). The elongator complex catalyzes formation of carboxymethyluridine in the wobble base at position 34 in tRNAs.</text>
</comment>
<comment type="subcellular location">
    <subcellularLocation>
        <location evidence="6">Cytoplasm</location>
    </subcellularLocation>
    <subcellularLocation>
        <location evidence="6">Nucleus</location>
    </subcellularLocation>
</comment>
<dbReference type="GO" id="GO:0005829">
    <property type="term" value="C:cytosol"/>
    <property type="evidence" value="ECO:0007669"/>
    <property type="project" value="TreeGrafter"/>
</dbReference>
<evidence type="ECO:0000256" key="4">
    <source>
        <dbReference type="ARBA" id="ARBA00022694"/>
    </source>
</evidence>
<evidence type="ECO:0000256" key="7">
    <source>
        <dbReference type="SAM" id="MobiDB-lite"/>
    </source>
</evidence>
<evidence type="ECO:0000259" key="9">
    <source>
        <dbReference type="Pfam" id="PF23797"/>
    </source>
</evidence>
<sequence length="1281" mass="142538">MRNLLTIERSVAGTTSTDVPDLPLSAIAWGGSEDSLICTHGPSKAEAAVELKRVNKNGQSVPIASWDASPCPSPSLPCDRILALHYFPDTFSTCVIFAAGDIVVVQEDPTPGVNKIEIVGSVDEGITAAAWSPDEEILAITTGASTFLLMTRGFEPIADVILSPNDLSASKHVSVGWGKSETQFKGKRARAMKDPTVPEKVDGGVLSPHDDNGTRISWRGDGEYLALSSVEDSKRRVIRVYSRDGSLDSVSEPVDGLEGPLSWRPAGNLMAGIQRFPERLDVAFFERNGLRHGEFTLRIPTDKVSDEKILELLWSSDSSVLAVCFEGRAQLWSMGNYHWYLKQELVYPEGYHVAQRNLCVKWHSEKPLRLAFGLGESIISYEFSWSVFAGTSRSPDDYGVLASVDGTTLKLTPLRVANIPPPMALKEVELKSTPVDVAISPSGRLIAVLRDKALDLIRWDFARNKLVSGPILTSNIVEFDPGQYPRQISFADDETLGVVRDIGVGSVLKVISIPNDGQGISKCTHEFQNGATAVRLGGVPGRRTLFYQDSERNVYFYDTEDRSEKYITQLPAICPWLEIGFHQEMVFGLSGDGRLYVNSKPIASNCTSFAITPTHLVYTTTRHFVKFVHLHDSYQELDIPGDEPSGDERCRTIERGARLVQVMPTKFALTFQMPRGNLETIYPRVLVLAGVRRSIEAKDYLPAFLACRNHRVDLNIIHDHAPRQFIELVELFIDQVKTIEYIDFKTSSLLTVDHREEDVSKTMYRETLKSAEAPERPNQIGSINSPKSKVNTICDAFLNVLLPKRLSSNLQNIVTAYVCKTPPDHDAALLLIGDLRAKNPELAEEAVQHVCFLSDVNGLYDNALGLYDLELTLMVAQQSQKDPREYLPFLQKLQEMEATRRKFTIDDHLNRPAKACVRLHEIGDEVFGEMKNYVVKHELYSTALGLCKYSPDKLQVIMSLYANFLEEVSRYQDAGLAYESLGDYPRATQCYRHAGLWQEALFSATQVPYSAEDLEELSLSLADALCESKDYQSAAEIHMDHRNDLEEAAKILCRGCHFSEAMRLVGKHGKLELLTTVVDPGLAEGFAQTSELIAECKRQLKAQLNRIHELRTKKQENPLAYFDSVAEEDAPDNVSLAPTNASTSASLFTRYTSGGAQTAMTGATRRTFKNRRREERKRARGKKGSVYEEEYLVSSIGRMVEKLDSVRGETKKLLEGLIRRRMRERAIALQTLMEEVLASLEGCVQEVFEEAGEVINPEAGVEGGGRRAAPIIKKFDGVGIL</sequence>
<feature type="domain" description="ELP1 three-helical bundle" evidence="12">
    <location>
        <begin position="1073"/>
        <end position="1247"/>
    </location>
</feature>
<dbReference type="Gene3D" id="2.130.10.10">
    <property type="entry name" value="YVTN repeat-like/Quinoprotein amine dehydrogenase"/>
    <property type="match status" value="1"/>
</dbReference>
<keyword evidence="6" id="KW-0539">Nucleus</keyword>
<dbReference type="EMBL" id="LN891076">
    <property type="protein sequence ID" value="CUS09589.1"/>
    <property type="molecule type" value="Genomic_DNA"/>
</dbReference>
<organism evidence="13 14">
    <name type="scientific">Tuber aestivum</name>
    <name type="common">summer truffle</name>
    <dbReference type="NCBI Taxonomy" id="59557"/>
    <lineage>
        <taxon>Eukaryota</taxon>
        <taxon>Fungi</taxon>
        <taxon>Dikarya</taxon>
        <taxon>Ascomycota</taxon>
        <taxon>Pezizomycotina</taxon>
        <taxon>Pezizomycetes</taxon>
        <taxon>Pezizales</taxon>
        <taxon>Tuberaceae</taxon>
        <taxon>Tuber</taxon>
    </lineage>
</organism>
<dbReference type="InterPro" id="IPR056167">
    <property type="entry name" value="A-sol_ELP1"/>
</dbReference>
<evidence type="ECO:0000259" key="10">
    <source>
        <dbReference type="Pfam" id="PF23878"/>
    </source>
</evidence>
<evidence type="ECO:0000256" key="2">
    <source>
        <dbReference type="ARBA" id="ARBA00006086"/>
    </source>
</evidence>
<evidence type="ECO:0000259" key="8">
    <source>
        <dbReference type="Pfam" id="PF04762"/>
    </source>
</evidence>